<evidence type="ECO:0000256" key="2">
    <source>
        <dbReference type="ARBA" id="ARBA00013855"/>
    </source>
</evidence>
<dbReference type="GO" id="GO:0008360">
    <property type="term" value="P:regulation of cell shape"/>
    <property type="evidence" value="ECO:0007669"/>
    <property type="project" value="UniProtKB-KW"/>
</dbReference>
<dbReference type="InterPro" id="IPR042175">
    <property type="entry name" value="Cell/Rod_MreC_2"/>
</dbReference>
<dbReference type="RefSeq" id="WP_119778206.1">
    <property type="nucleotide sequence ID" value="NZ_QYUK01000011.1"/>
</dbReference>
<dbReference type="AlphaFoldDB" id="A0A418WBZ3"/>
<gene>
    <name evidence="8" type="primary">mreC</name>
    <name evidence="8" type="ORF">D3874_11500</name>
</gene>
<dbReference type="GO" id="GO:0005886">
    <property type="term" value="C:plasma membrane"/>
    <property type="evidence" value="ECO:0007669"/>
    <property type="project" value="TreeGrafter"/>
</dbReference>
<evidence type="ECO:0000313" key="9">
    <source>
        <dbReference type="Proteomes" id="UP000284605"/>
    </source>
</evidence>
<comment type="caution">
    <text evidence="8">The sequence shown here is derived from an EMBL/GenBank/DDBJ whole genome shotgun (WGS) entry which is preliminary data.</text>
</comment>
<dbReference type="Gene3D" id="2.40.10.350">
    <property type="entry name" value="Rod shape-determining protein MreC, domain 2"/>
    <property type="match status" value="1"/>
</dbReference>
<evidence type="ECO:0000256" key="5">
    <source>
        <dbReference type="PIRNR" id="PIRNR038471"/>
    </source>
</evidence>
<dbReference type="InterPro" id="IPR007221">
    <property type="entry name" value="MreC"/>
</dbReference>
<evidence type="ECO:0000313" key="8">
    <source>
        <dbReference type="EMBL" id="RJF87567.1"/>
    </source>
</evidence>
<feature type="domain" description="Rod shape-determining protein MreC beta-barrel core" evidence="7">
    <location>
        <begin position="91"/>
        <end position="230"/>
    </location>
</feature>
<dbReference type="EMBL" id="QYUK01000011">
    <property type="protein sequence ID" value="RJF87567.1"/>
    <property type="molecule type" value="Genomic_DNA"/>
</dbReference>
<evidence type="ECO:0000256" key="4">
    <source>
        <dbReference type="ARBA" id="ARBA00032089"/>
    </source>
</evidence>
<name>A0A418WBZ3_9PROT</name>
<dbReference type="PANTHER" id="PTHR34138:SF1">
    <property type="entry name" value="CELL SHAPE-DETERMINING PROTEIN MREC"/>
    <property type="match status" value="1"/>
</dbReference>
<dbReference type="InterPro" id="IPR055342">
    <property type="entry name" value="MreC_beta-barrel_core"/>
</dbReference>
<evidence type="ECO:0000259" key="7">
    <source>
        <dbReference type="Pfam" id="PF04085"/>
    </source>
</evidence>
<evidence type="ECO:0000256" key="1">
    <source>
        <dbReference type="ARBA" id="ARBA00009369"/>
    </source>
</evidence>
<protein>
    <recommendedName>
        <fullName evidence="2 5">Cell shape-determining protein MreC</fullName>
    </recommendedName>
    <alternativeName>
        <fullName evidence="4 5">Cell shape protein MreC</fullName>
    </alternativeName>
</protein>
<dbReference type="Proteomes" id="UP000284605">
    <property type="component" value="Unassembled WGS sequence"/>
</dbReference>
<dbReference type="InterPro" id="IPR042177">
    <property type="entry name" value="Cell/Rod_1"/>
</dbReference>
<comment type="similarity">
    <text evidence="1 5">Belongs to the MreC family.</text>
</comment>
<proteinExistence type="inferred from homology"/>
<organism evidence="8 9">
    <name type="scientific">Oleomonas cavernae</name>
    <dbReference type="NCBI Taxonomy" id="2320859"/>
    <lineage>
        <taxon>Bacteria</taxon>
        <taxon>Pseudomonadati</taxon>
        <taxon>Pseudomonadota</taxon>
        <taxon>Alphaproteobacteria</taxon>
        <taxon>Acetobacterales</taxon>
        <taxon>Acetobacteraceae</taxon>
        <taxon>Oleomonas</taxon>
    </lineage>
</organism>
<dbReference type="PANTHER" id="PTHR34138">
    <property type="entry name" value="CELL SHAPE-DETERMINING PROTEIN MREC"/>
    <property type="match status" value="1"/>
</dbReference>
<feature type="compositionally biased region" description="Pro residues" evidence="6">
    <location>
        <begin position="239"/>
        <end position="251"/>
    </location>
</feature>
<dbReference type="OrthoDB" id="8478127at2"/>
<accession>A0A418WBZ3</accession>
<feature type="region of interest" description="Disordered" evidence="6">
    <location>
        <begin position="238"/>
        <end position="269"/>
    </location>
</feature>
<keyword evidence="3 5" id="KW-0133">Cell shape</keyword>
<reference evidence="8 9" key="1">
    <citation type="submission" date="2018-09" db="EMBL/GenBank/DDBJ databases">
        <authorList>
            <person name="Zhu H."/>
        </authorList>
    </citation>
    <scope>NUCLEOTIDE SEQUENCE [LARGE SCALE GENOMIC DNA]</scope>
    <source>
        <strain evidence="8 9">K1W22B-8</strain>
    </source>
</reference>
<dbReference type="Gene3D" id="2.40.10.340">
    <property type="entry name" value="Rod shape-determining protein MreC, domain 1"/>
    <property type="match status" value="1"/>
</dbReference>
<dbReference type="PIRSF" id="PIRSF038471">
    <property type="entry name" value="MreC"/>
    <property type="match status" value="1"/>
</dbReference>
<dbReference type="Pfam" id="PF04085">
    <property type="entry name" value="MreC"/>
    <property type="match status" value="1"/>
</dbReference>
<evidence type="ECO:0000256" key="3">
    <source>
        <dbReference type="ARBA" id="ARBA00022960"/>
    </source>
</evidence>
<comment type="function">
    <text evidence="5">Involved in formation and maintenance of cell shape.</text>
</comment>
<evidence type="ECO:0000256" key="6">
    <source>
        <dbReference type="SAM" id="MobiDB-lite"/>
    </source>
</evidence>
<keyword evidence="9" id="KW-1185">Reference proteome</keyword>
<dbReference type="NCBIfam" id="TIGR00219">
    <property type="entry name" value="mreC"/>
    <property type="match status" value="1"/>
</dbReference>
<sequence length="269" mass="28231">MLLERGRALVIDMMAPVLELAAQPIASVKDGIATVDGWFNLYAENQALHEENERLRAWAATARRLAIENATYRSLLHVRDEPAVRFVTTRVIAEGGGPFVRTVVVDAGASAGVAAGHIGMTGTGVVGRVIAAGDQSARLLLLTDLNSRVPVALEGGQARGVLEGDNSALPRLSYLAAGTKVHPGDRIVTSGLGGMFPPGLPIGSIETVTNGVVRVRPWVRFDKLDFIKIVEYSLEPDAIPDPAPPAGPPLPSVNAQAEPAKPAAAPPAR</sequence>